<sequence length="281" mass="32538">MIIKKILNNNVVISENEQLEEIVVMGKGLAFQQKIGDELEAERIDKIFVSSSPTDVREIEKLMMTVDPAVIDVAKEIILYAEKTTNQEYSDEAYLTLTDHLNYAVERGRKGIFIPNPLLFEIKKFFPEEYSVATKGIEAINKKLHTDFPVDEAGFIALHLANSRKNASELPVTMESTEMVRDILNIISRYFGIMFDESSLSYNRMVTHIQYFVKRILEKEMLEETDEFLYALVQSKYPEAFNCSQRIKDYLLKVKHIKIQEPEMIYLVIHINRVVEDAKKA</sequence>
<dbReference type="EMBL" id="JAFLVX010000031">
    <property type="protein sequence ID" value="MBO0477632.1"/>
    <property type="molecule type" value="Genomic_DNA"/>
</dbReference>
<dbReference type="Gene3D" id="2.30.24.10">
    <property type="entry name" value="CAT RNA-binding domain"/>
    <property type="match status" value="1"/>
</dbReference>
<feature type="domain" description="PRD" evidence="2">
    <location>
        <begin position="65"/>
        <end position="170"/>
    </location>
</feature>
<comment type="caution">
    <text evidence="3">The sequence shown here is derived from an EMBL/GenBank/DDBJ whole genome shotgun (WGS) entry which is preliminary data.</text>
</comment>
<organism evidence="3 4">
    <name type="scientific">Candidatus Vagococcus giribetii</name>
    <dbReference type="NCBI Taxonomy" id="2230876"/>
    <lineage>
        <taxon>Bacteria</taxon>
        <taxon>Bacillati</taxon>
        <taxon>Bacillota</taxon>
        <taxon>Bacilli</taxon>
        <taxon>Lactobacillales</taxon>
        <taxon>Enterococcaceae</taxon>
        <taxon>Vagococcus</taxon>
    </lineage>
</organism>
<reference evidence="3 4" key="1">
    <citation type="submission" date="2021-03" db="EMBL/GenBank/DDBJ databases">
        <title>Enterococcal diversity collection.</title>
        <authorList>
            <person name="Gilmore M.S."/>
            <person name="Schwartzman J."/>
            <person name="Van Tyne D."/>
            <person name="Martin M."/>
            <person name="Earl A.M."/>
            <person name="Manson A.L."/>
            <person name="Straub T."/>
            <person name="Salamzade R."/>
            <person name="Saavedra J."/>
            <person name="Lebreton F."/>
            <person name="Prichula J."/>
            <person name="Schaufler K."/>
            <person name="Gaca A."/>
            <person name="Sgardioli B."/>
            <person name="Wagenaar J."/>
            <person name="Strong T."/>
        </authorList>
    </citation>
    <scope>NUCLEOTIDE SEQUENCE [LARGE SCALE GENOMIC DNA]</scope>
    <source>
        <strain evidence="3 4">DIV0080</strain>
    </source>
</reference>
<evidence type="ECO:0000313" key="4">
    <source>
        <dbReference type="Proteomes" id="UP000664857"/>
    </source>
</evidence>
<name>A0ABS3HWR7_9ENTE</name>
<evidence type="ECO:0000259" key="2">
    <source>
        <dbReference type="PROSITE" id="PS51372"/>
    </source>
</evidence>
<dbReference type="NCBIfam" id="NF046042">
    <property type="entry name" value="LicT"/>
    <property type="match status" value="1"/>
</dbReference>
<dbReference type="InterPro" id="IPR036634">
    <property type="entry name" value="PRD_sf"/>
</dbReference>
<dbReference type="Pfam" id="PF03123">
    <property type="entry name" value="CAT_RBD"/>
    <property type="match status" value="1"/>
</dbReference>
<dbReference type="Proteomes" id="UP000664857">
    <property type="component" value="Unassembled WGS sequence"/>
</dbReference>
<protein>
    <submittedName>
        <fullName evidence="3">PRD domain-containing protein</fullName>
    </submittedName>
</protein>
<dbReference type="SUPFAM" id="SSF50151">
    <property type="entry name" value="SacY-like RNA-binding domain"/>
    <property type="match status" value="1"/>
</dbReference>
<proteinExistence type="predicted"/>
<dbReference type="PROSITE" id="PS51372">
    <property type="entry name" value="PRD_2"/>
    <property type="match status" value="2"/>
</dbReference>
<dbReference type="SUPFAM" id="SSF63520">
    <property type="entry name" value="PTS-regulatory domain, PRD"/>
    <property type="match status" value="2"/>
</dbReference>
<keyword evidence="1" id="KW-0677">Repeat</keyword>
<dbReference type="InterPro" id="IPR036650">
    <property type="entry name" value="CAT_RNA-bd_dom_sf"/>
</dbReference>
<feature type="domain" description="PRD" evidence="2">
    <location>
        <begin position="171"/>
        <end position="281"/>
    </location>
</feature>
<dbReference type="Pfam" id="PF00874">
    <property type="entry name" value="PRD"/>
    <property type="match status" value="2"/>
</dbReference>
<dbReference type="InterPro" id="IPR004341">
    <property type="entry name" value="CAT_RNA-bd_dom"/>
</dbReference>
<keyword evidence="4" id="KW-1185">Reference proteome</keyword>
<dbReference type="SMART" id="SM01061">
    <property type="entry name" value="CAT_RBD"/>
    <property type="match status" value="1"/>
</dbReference>
<evidence type="ECO:0000256" key="1">
    <source>
        <dbReference type="ARBA" id="ARBA00022737"/>
    </source>
</evidence>
<accession>A0ABS3HWR7</accession>
<dbReference type="Gene3D" id="1.10.1790.10">
    <property type="entry name" value="PRD domain"/>
    <property type="match status" value="2"/>
</dbReference>
<dbReference type="PANTHER" id="PTHR30185">
    <property type="entry name" value="CRYPTIC BETA-GLUCOSIDE BGL OPERON ANTITERMINATOR"/>
    <property type="match status" value="1"/>
</dbReference>
<dbReference type="PANTHER" id="PTHR30185:SF15">
    <property type="entry name" value="CRYPTIC BETA-GLUCOSIDE BGL OPERON ANTITERMINATOR"/>
    <property type="match status" value="1"/>
</dbReference>
<evidence type="ECO:0000313" key="3">
    <source>
        <dbReference type="EMBL" id="MBO0477632.1"/>
    </source>
</evidence>
<dbReference type="InterPro" id="IPR050661">
    <property type="entry name" value="BglG_antiterminators"/>
</dbReference>
<dbReference type="RefSeq" id="WP_206967785.1">
    <property type="nucleotide sequence ID" value="NZ_JAFLVX010000031.1"/>
</dbReference>
<gene>
    <name evidence="3" type="ORF">DOK76_11150</name>
</gene>
<dbReference type="InterPro" id="IPR011608">
    <property type="entry name" value="PRD"/>
</dbReference>